<evidence type="ECO:0000256" key="1">
    <source>
        <dbReference type="ARBA" id="ARBA00004328"/>
    </source>
</evidence>
<comment type="subcellular location">
    <subcellularLocation>
        <location evidence="1">Virion</location>
    </subcellularLocation>
</comment>
<feature type="domain" description="Peptidase S74" evidence="5">
    <location>
        <begin position="1075"/>
        <end position="1178"/>
    </location>
</feature>
<feature type="compositionally biased region" description="Polar residues" evidence="4">
    <location>
        <begin position="110"/>
        <end position="135"/>
    </location>
</feature>
<evidence type="ECO:0000256" key="4">
    <source>
        <dbReference type="SAM" id="MobiDB-lite"/>
    </source>
</evidence>
<keyword evidence="2" id="KW-0946">Virion</keyword>
<feature type="region of interest" description="Disordered" evidence="4">
    <location>
        <begin position="281"/>
        <end position="300"/>
    </location>
</feature>
<feature type="compositionally biased region" description="Low complexity" evidence="4">
    <location>
        <begin position="281"/>
        <end position="297"/>
    </location>
</feature>
<evidence type="ECO:0000256" key="3">
    <source>
        <dbReference type="SAM" id="Coils"/>
    </source>
</evidence>
<evidence type="ECO:0000256" key="2">
    <source>
        <dbReference type="ARBA" id="ARBA00022732"/>
    </source>
</evidence>
<keyword evidence="7" id="KW-1185">Reference proteome</keyword>
<dbReference type="EMBL" id="MT653143">
    <property type="protein sequence ID" value="QNI21709.1"/>
    <property type="molecule type" value="Genomic_DNA"/>
</dbReference>
<feature type="compositionally biased region" description="Low complexity" evidence="4">
    <location>
        <begin position="136"/>
        <end position="218"/>
    </location>
</feature>
<keyword evidence="3" id="KW-0175">Coiled coil</keyword>
<accession>A0A7G8ANK7</accession>
<proteinExistence type="predicted"/>
<organism evidence="6 7">
    <name type="scientific">Salmonella phage 3sent1</name>
    <dbReference type="NCBI Taxonomy" id="2762670"/>
    <lineage>
        <taxon>Viruses</taxon>
        <taxon>Duplodnaviria</taxon>
        <taxon>Heunggongvirae</taxon>
        <taxon>Uroviricota</taxon>
        <taxon>Caudoviricetes</taxon>
        <taxon>Demerecviridae</taxon>
        <taxon>Markadamsvirinae</taxon>
        <taxon>Tequintavirus</taxon>
        <taxon>Tequintavirus tv3sent1</taxon>
    </lineage>
</organism>
<feature type="compositionally biased region" description="Low complexity" evidence="4">
    <location>
        <begin position="81"/>
        <end position="109"/>
    </location>
</feature>
<dbReference type="PANTHER" id="PTHR31002">
    <property type="entry name" value="SERIPAUPERIN"/>
    <property type="match status" value="1"/>
</dbReference>
<feature type="region of interest" description="Disordered" evidence="4">
    <location>
        <begin position="463"/>
        <end position="484"/>
    </location>
</feature>
<evidence type="ECO:0000313" key="7">
    <source>
        <dbReference type="Proteomes" id="UP000515858"/>
    </source>
</evidence>
<evidence type="ECO:0000259" key="5">
    <source>
        <dbReference type="PROSITE" id="PS51688"/>
    </source>
</evidence>
<dbReference type="PANTHER" id="PTHR31002:SF34">
    <property type="entry name" value="CELL WALL PROTEIN CWP1-RELATED"/>
    <property type="match status" value="1"/>
</dbReference>
<dbReference type="Proteomes" id="UP000515858">
    <property type="component" value="Segment"/>
</dbReference>
<protein>
    <submittedName>
        <fullName evidence="6">Tail fiber protein</fullName>
    </submittedName>
</protein>
<feature type="region of interest" description="Disordered" evidence="4">
    <location>
        <begin position="65"/>
        <end position="225"/>
    </location>
</feature>
<dbReference type="PROSITE" id="PS51688">
    <property type="entry name" value="ICA"/>
    <property type="match status" value="1"/>
</dbReference>
<dbReference type="GO" id="GO:0098015">
    <property type="term" value="C:virus tail"/>
    <property type="evidence" value="ECO:0007669"/>
    <property type="project" value="UniProtKB-KW"/>
</dbReference>
<dbReference type="InterPro" id="IPR030392">
    <property type="entry name" value="S74_ICA"/>
</dbReference>
<dbReference type="Pfam" id="PF13884">
    <property type="entry name" value="Peptidase_S74"/>
    <property type="match status" value="1"/>
</dbReference>
<dbReference type="GO" id="GO:0005199">
    <property type="term" value="F:structural constituent of cell wall"/>
    <property type="evidence" value="ECO:0007669"/>
    <property type="project" value="TreeGrafter"/>
</dbReference>
<feature type="coiled-coil region" evidence="3">
    <location>
        <begin position="1164"/>
        <end position="1198"/>
    </location>
</feature>
<reference evidence="6 7" key="1">
    <citation type="journal article" date="2020" name="Viruses">
        <title>Comprehensive Evaluation of the Safety and Efficacy of BAFASAL((R)) Bacteriophage Preparation for the Reduction of Salmonella in the Food Chain.</title>
        <authorList>
            <person name="Wojcik E.A."/>
            <person name="Stanczyk M."/>
            <person name="Wojtasik A."/>
            <person name="Kowalska J.D."/>
            <person name="Nowakowska M."/>
            <person name="Lukasiak M."/>
            <person name="Bartnicka M."/>
            <person name="Kazimierczak J."/>
            <person name="Dastych J."/>
        </authorList>
    </citation>
    <scope>NUCLEOTIDE SEQUENCE [LARGE SCALE GENOMIC DNA]</scope>
</reference>
<dbReference type="InterPro" id="IPR050788">
    <property type="entry name" value="Yeast_SRP1/TIP1_CWP"/>
</dbReference>
<evidence type="ECO:0000313" key="6">
    <source>
        <dbReference type="EMBL" id="QNI21709.1"/>
    </source>
</evidence>
<dbReference type="SMR" id="A0A7G8ANK7"/>
<keyword evidence="2" id="KW-1227">Viral tail protein</keyword>
<name>A0A7G8ANK7_9CAUD</name>
<sequence>MAITKIILQQMVTMDQNSVTASKYPKYTIVLGNTISSITAAELTSAIESSKASAAAAKQSEINAKQSELNAKDSENEAEISATSSQQSASQSASSATASANSAKAAKTSETNAKASETAAKTSETNAKASETAAKTSETNANNSKTAAAASASAAKTSETNAAASASAAKTSETNANSSKTAAANSASAAKTSETNAAASAKTSETNAVASAESASDSKASRDEAGTFATQATNAATAARESQTSANNSANIASQAVTTIQGLKDTAVSAASQAETSAQQASTHASAASSSAAAAKTDANKAKVEADRAKAEADRASANSYTISFAGGAGWFKLATVTMPQSTSTVSIKMVDGTGYNANSPQQAGITELVLRAGNGNPKGLSGSLWRRTTEGFSSMAWINTSGDVYDVYVEIGKYATAVNIQVNYTTNASVVLHSQPQYYDTKPEGLTTCTIYDLYNPLLPPPDDGTSLKKAQNLSDLPDKSQSRTNLELDRFRQFVQAGETQVKCADGTKQIFIKNTGDWGAWDSSRGLSLALPIVGGGTGGQTIPEAQRNLLIPDSGLDRVLVLNAPAGAENNKYYPIIIHQPEGFSGNFLTEVEMTTPSRVGSQDPNCNTLRLWVRSGGWSDKGMVAFANFFAYAYNEVAILCVRGSLKGQTGHNAIYVRGDGFPVYLRKTPRANVTVPTSDWSQDSSASDKCIYKWGIENAQDGIGDEYGCGNQLNFSTGLNGFYCNDFFRDGNGNPFLKHTMDYGGDIVMTIGKLKLNGDFETSGSIKSNGNLETLGNIKSSGNLETSGSIKSNASFVAEGIDVSGFTYRSRFLDGETTRNAEFRAASRGGEIVIRDPNGGTDHKFFGFEYDGSISLMGAIKPGSPIDISYGGTGATDADGILNNIGLSNQHSPTFAGMTIHTTWPAITLKTSQVDDSTIGRRISFENDGSTALNVFFANGNNSTGRNIVTIPRPDSTRRMYVSFDGGLSPNGNSNITGIGDVKDFNVVPQGWLSIGGTYSNSPYSDNAYGSLFTQTTQGLSQGKTASQGVYGRWNQQRFYDTSNRIYTRIQTNDSSWSAWAQVTTSAVSDERMKDVLGNLDVECALSNIDRMEFKLFKFKEEHHTKEIRGATRRGVISQQIKQIDREYVKDVGGYWHLDQTPMLLDGLAAIQALSHRDRENKERITALESEVSDLKKQIADLTQAVNSLLANKG</sequence>